<dbReference type="AlphaFoldDB" id="A0A9W9W3N1"/>
<protein>
    <submittedName>
        <fullName evidence="2">Uncharacterized protein</fullName>
    </submittedName>
</protein>
<evidence type="ECO:0000313" key="2">
    <source>
        <dbReference type="EMBL" id="KAJ5398094.1"/>
    </source>
</evidence>
<dbReference type="RefSeq" id="XP_056490146.1">
    <property type="nucleotide sequence ID" value="XM_056630844.1"/>
</dbReference>
<dbReference type="GeneID" id="81369824"/>
<evidence type="ECO:0000313" key="3">
    <source>
        <dbReference type="Proteomes" id="UP001147747"/>
    </source>
</evidence>
<feature type="signal peptide" evidence="1">
    <location>
        <begin position="1"/>
        <end position="18"/>
    </location>
</feature>
<proteinExistence type="predicted"/>
<sequence length="82" mass="8654">MMIPKTLVILATALSATATHVHNQFGKNGWIQDDQGSEIQLNNGGSVTVGGGWGFFWVASSVCSKNSVAYTWPSSYGGMLSS</sequence>
<comment type="caution">
    <text evidence="2">The sequence shown here is derived from an EMBL/GenBank/DDBJ whole genome shotgun (WGS) entry which is preliminary data.</text>
</comment>
<name>A0A9W9W3N1_9EURO</name>
<dbReference type="Proteomes" id="UP001147747">
    <property type="component" value="Unassembled WGS sequence"/>
</dbReference>
<accession>A0A9W9W3N1</accession>
<gene>
    <name evidence="2" type="ORF">N7509_006207</name>
</gene>
<dbReference type="OrthoDB" id="4379324at2759"/>
<reference evidence="2" key="2">
    <citation type="journal article" date="2023" name="IMA Fungus">
        <title>Comparative genomic study of the Penicillium genus elucidates a diverse pangenome and 15 lateral gene transfer events.</title>
        <authorList>
            <person name="Petersen C."/>
            <person name="Sorensen T."/>
            <person name="Nielsen M.R."/>
            <person name="Sondergaard T.E."/>
            <person name="Sorensen J.L."/>
            <person name="Fitzpatrick D.A."/>
            <person name="Frisvad J.C."/>
            <person name="Nielsen K.L."/>
        </authorList>
    </citation>
    <scope>NUCLEOTIDE SEQUENCE</scope>
    <source>
        <strain evidence="2">IBT 29677</strain>
    </source>
</reference>
<reference evidence="2" key="1">
    <citation type="submission" date="2022-12" db="EMBL/GenBank/DDBJ databases">
        <authorList>
            <person name="Petersen C."/>
        </authorList>
    </citation>
    <scope>NUCLEOTIDE SEQUENCE</scope>
    <source>
        <strain evidence="2">IBT 29677</strain>
    </source>
</reference>
<keyword evidence="1" id="KW-0732">Signal</keyword>
<dbReference type="EMBL" id="JAPZBU010000006">
    <property type="protein sequence ID" value="KAJ5398094.1"/>
    <property type="molecule type" value="Genomic_DNA"/>
</dbReference>
<feature type="chain" id="PRO_5040840783" evidence="1">
    <location>
        <begin position="19"/>
        <end position="82"/>
    </location>
</feature>
<organism evidence="2 3">
    <name type="scientific">Penicillium cosmopolitanum</name>
    <dbReference type="NCBI Taxonomy" id="1131564"/>
    <lineage>
        <taxon>Eukaryota</taxon>
        <taxon>Fungi</taxon>
        <taxon>Dikarya</taxon>
        <taxon>Ascomycota</taxon>
        <taxon>Pezizomycotina</taxon>
        <taxon>Eurotiomycetes</taxon>
        <taxon>Eurotiomycetidae</taxon>
        <taxon>Eurotiales</taxon>
        <taxon>Aspergillaceae</taxon>
        <taxon>Penicillium</taxon>
    </lineage>
</organism>
<evidence type="ECO:0000256" key="1">
    <source>
        <dbReference type="SAM" id="SignalP"/>
    </source>
</evidence>
<keyword evidence="3" id="KW-1185">Reference proteome</keyword>